<comment type="caution">
    <text evidence="1">The sequence shown here is derived from an EMBL/GenBank/DDBJ whole genome shotgun (WGS) entry which is preliminary data.</text>
</comment>
<dbReference type="RefSeq" id="XP_062647034.1">
    <property type="nucleotide sequence ID" value="XM_062787461.1"/>
</dbReference>
<dbReference type="EMBL" id="MU853229">
    <property type="protein sequence ID" value="KAK4123263.1"/>
    <property type="molecule type" value="Genomic_DNA"/>
</dbReference>
<keyword evidence="2" id="KW-1185">Reference proteome</keyword>
<evidence type="ECO:0000313" key="2">
    <source>
        <dbReference type="Proteomes" id="UP001302602"/>
    </source>
</evidence>
<evidence type="ECO:0000313" key="1">
    <source>
        <dbReference type="EMBL" id="KAK4123263.1"/>
    </source>
</evidence>
<sequence length="165" mass="18604">MPREQCSTRKLELSGVWKTKVSMRRSSSVMIIPDIAHHPIQLVQLVQLALFALSSQFSAQQQNPGIFPRKDLPSGYLNRKRRSLHFSIARHPRRQAESSRTRVPLNIARLSYMRAHIATSSHPSPTAVNIFEKPFLTGTTFHSLPCIPHDDALRLCSSPTNTISP</sequence>
<reference evidence="1" key="2">
    <citation type="submission" date="2023-05" db="EMBL/GenBank/DDBJ databases">
        <authorList>
            <consortium name="Lawrence Berkeley National Laboratory"/>
            <person name="Steindorff A."/>
            <person name="Hensen N."/>
            <person name="Bonometti L."/>
            <person name="Westerberg I."/>
            <person name="Brannstrom I.O."/>
            <person name="Guillou S."/>
            <person name="Cros-Aarteil S."/>
            <person name="Calhoun S."/>
            <person name="Haridas S."/>
            <person name="Kuo A."/>
            <person name="Mondo S."/>
            <person name="Pangilinan J."/>
            <person name="Riley R."/>
            <person name="Labutti K."/>
            <person name="Andreopoulos B."/>
            <person name="Lipzen A."/>
            <person name="Chen C."/>
            <person name="Yanf M."/>
            <person name="Daum C."/>
            <person name="Ng V."/>
            <person name="Clum A."/>
            <person name="Ohm R."/>
            <person name="Martin F."/>
            <person name="Silar P."/>
            <person name="Natvig D."/>
            <person name="Lalanne C."/>
            <person name="Gautier V."/>
            <person name="Ament-Velasquez S.L."/>
            <person name="Kruys A."/>
            <person name="Hutchinson M.I."/>
            <person name="Powell A.J."/>
            <person name="Barry K."/>
            <person name="Miller A.N."/>
            <person name="Grigoriev I.V."/>
            <person name="Debuchy R."/>
            <person name="Gladieux P."/>
            <person name="Thoren M.H."/>
            <person name="Johannesson H."/>
        </authorList>
    </citation>
    <scope>NUCLEOTIDE SEQUENCE</scope>
    <source>
        <strain evidence="1">CBS 731.68</strain>
    </source>
</reference>
<gene>
    <name evidence="1" type="ORF">N657DRAFT_454012</name>
</gene>
<proteinExistence type="predicted"/>
<dbReference type="AlphaFoldDB" id="A0AAN6Z399"/>
<name>A0AAN6Z399_9PEZI</name>
<protein>
    <submittedName>
        <fullName evidence="1">Uncharacterized protein</fullName>
    </submittedName>
</protein>
<reference evidence="1" key="1">
    <citation type="journal article" date="2023" name="Mol. Phylogenet. Evol.">
        <title>Genome-scale phylogeny and comparative genomics of the fungal order Sordariales.</title>
        <authorList>
            <person name="Hensen N."/>
            <person name="Bonometti L."/>
            <person name="Westerberg I."/>
            <person name="Brannstrom I.O."/>
            <person name="Guillou S."/>
            <person name="Cros-Aarteil S."/>
            <person name="Calhoun S."/>
            <person name="Haridas S."/>
            <person name="Kuo A."/>
            <person name="Mondo S."/>
            <person name="Pangilinan J."/>
            <person name="Riley R."/>
            <person name="LaButti K."/>
            <person name="Andreopoulos B."/>
            <person name="Lipzen A."/>
            <person name="Chen C."/>
            <person name="Yan M."/>
            <person name="Daum C."/>
            <person name="Ng V."/>
            <person name="Clum A."/>
            <person name="Steindorff A."/>
            <person name="Ohm R.A."/>
            <person name="Martin F."/>
            <person name="Silar P."/>
            <person name="Natvig D.O."/>
            <person name="Lalanne C."/>
            <person name="Gautier V."/>
            <person name="Ament-Velasquez S.L."/>
            <person name="Kruys A."/>
            <person name="Hutchinson M.I."/>
            <person name="Powell A.J."/>
            <person name="Barry K."/>
            <person name="Miller A.N."/>
            <person name="Grigoriev I.V."/>
            <person name="Debuchy R."/>
            <person name="Gladieux P."/>
            <person name="Hiltunen Thoren M."/>
            <person name="Johannesson H."/>
        </authorList>
    </citation>
    <scope>NUCLEOTIDE SEQUENCE</scope>
    <source>
        <strain evidence="1">CBS 731.68</strain>
    </source>
</reference>
<dbReference type="GeneID" id="87824231"/>
<organism evidence="1 2">
    <name type="scientific">Parathielavia appendiculata</name>
    <dbReference type="NCBI Taxonomy" id="2587402"/>
    <lineage>
        <taxon>Eukaryota</taxon>
        <taxon>Fungi</taxon>
        <taxon>Dikarya</taxon>
        <taxon>Ascomycota</taxon>
        <taxon>Pezizomycotina</taxon>
        <taxon>Sordariomycetes</taxon>
        <taxon>Sordariomycetidae</taxon>
        <taxon>Sordariales</taxon>
        <taxon>Chaetomiaceae</taxon>
        <taxon>Parathielavia</taxon>
    </lineage>
</organism>
<accession>A0AAN6Z399</accession>
<dbReference type="Proteomes" id="UP001302602">
    <property type="component" value="Unassembled WGS sequence"/>
</dbReference>